<dbReference type="EMBL" id="CAJNNV010009099">
    <property type="protein sequence ID" value="CAE8597001.1"/>
    <property type="molecule type" value="Genomic_DNA"/>
</dbReference>
<protein>
    <submittedName>
        <fullName evidence="2">Uncharacterized protein</fullName>
    </submittedName>
</protein>
<keyword evidence="3" id="KW-1185">Reference proteome</keyword>
<organism evidence="2 3">
    <name type="scientific">Polarella glacialis</name>
    <name type="common">Dinoflagellate</name>
    <dbReference type="NCBI Taxonomy" id="89957"/>
    <lineage>
        <taxon>Eukaryota</taxon>
        <taxon>Sar</taxon>
        <taxon>Alveolata</taxon>
        <taxon>Dinophyceae</taxon>
        <taxon>Suessiales</taxon>
        <taxon>Suessiaceae</taxon>
        <taxon>Polarella</taxon>
    </lineage>
</organism>
<dbReference type="Proteomes" id="UP000654075">
    <property type="component" value="Unassembled WGS sequence"/>
</dbReference>
<gene>
    <name evidence="2" type="ORF">PGLA1383_LOCUS15456</name>
</gene>
<feature type="compositionally biased region" description="Basic and acidic residues" evidence="1">
    <location>
        <begin position="70"/>
        <end position="85"/>
    </location>
</feature>
<evidence type="ECO:0000256" key="1">
    <source>
        <dbReference type="SAM" id="MobiDB-lite"/>
    </source>
</evidence>
<comment type="caution">
    <text evidence="2">The sequence shown here is derived from an EMBL/GenBank/DDBJ whole genome shotgun (WGS) entry which is preliminary data.</text>
</comment>
<evidence type="ECO:0000313" key="3">
    <source>
        <dbReference type="Proteomes" id="UP000654075"/>
    </source>
</evidence>
<sequence length="99" mass="11206">VYPRWKMATVSMSQSLVSFEVPGWKAPRDELDLMLEASQQRLRRRSLLQKAKALRPPAAGRTRKASSSNAKEEFLSPRKDARRVSLDSGSPPKKARLDK</sequence>
<feature type="region of interest" description="Disordered" evidence="1">
    <location>
        <begin position="49"/>
        <end position="99"/>
    </location>
</feature>
<evidence type="ECO:0000313" key="2">
    <source>
        <dbReference type="EMBL" id="CAE8597001.1"/>
    </source>
</evidence>
<name>A0A813E9L6_POLGL</name>
<accession>A0A813E9L6</accession>
<dbReference type="AlphaFoldDB" id="A0A813E9L6"/>
<proteinExistence type="predicted"/>
<feature type="non-terminal residue" evidence="2">
    <location>
        <position position="1"/>
    </location>
</feature>
<reference evidence="2" key="1">
    <citation type="submission" date="2021-02" db="EMBL/GenBank/DDBJ databases">
        <authorList>
            <person name="Dougan E. K."/>
            <person name="Rhodes N."/>
            <person name="Thang M."/>
            <person name="Chan C."/>
        </authorList>
    </citation>
    <scope>NUCLEOTIDE SEQUENCE</scope>
</reference>